<evidence type="ECO:0000259" key="5">
    <source>
        <dbReference type="PROSITE" id="PS01124"/>
    </source>
</evidence>
<keyword evidence="4" id="KW-0472">Membrane</keyword>
<dbReference type="PROSITE" id="PS01124">
    <property type="entry name" value="HTH_ARAC_FAMILY_2"/>
    <property type="match status" value="1"/>
</dbReference>
<dbReference type="InterPro" id="IPR009057">
    <property type="entry name" value="Homeodomain-like_sf"/>
</dbReference>
<feature type="domain" description="HTH araC/xylS-type" evidence="5">
    <location>
        <begin position="282"/>
        <end position="382"/>
    </location>
</feature>
<dbReference type="EMBL" id="CP035913">
    <property type="protein sequence ID" value="QBE65340.1"/>
    <property type="molecule type" value="Genomic_DNA"/>
</dbReference>
<protein>
    <submittedName>
        <fullName evidence="6">AraC family transcriptional regulator</fullName>
    </submittedName>
</protein>
<name>A0A4P6L1H5_9BURK</name>
<keyword evidence="1" id="KW-0805">Transcription regulation</keyword>
<proteinExistence type="predicted"/>
<dbReference type="PANTHER" id="PTHR43280:SF27">
    <property type="entry name" value="TRANSCRIPTIONAL REGULATOR MTLR"/>
    <property type="match status" value="1"/>
</dbReference>
<evidence type="ECO:0000256" key="1">
    <source>
        <dbReference type="ARBA" id="ARBA00023015"/>
    </source>
</evidence>
<dbReference type="InterPro" id="IPR018062">
    <property type="entry name" value="HTH_AraC-typ_CS"/>
</dbReference>
<dbReference type="Gene3D" id="1.10.10.60">
    <property type="entry name" value="Homeodomain-like"/>
    <property type="match status" value="2"/>
</dbReference>
<dbReference type="SUPFAM" id="SSF46689">
    <property type="entry name" value="Homeodomain-like"/>
    <property type="match status" value="1"/>
</dbReference>
<dbReference type="KEGG" id="plue:EWM63_22050"/>
<dbReference type="OrthoDB" id="8737325at2"/>
<evidence type="ECO:0000313" key="6">
    <source>
        <dbReference type="EMBL" id="QBE65340.1"/>
    </source>
</evidence>
<dbReference type="Pfam" id="PF12833">
    <property type="entry name" value="HTH_18"/>
    <property type="match status" value="1"/>
</dbReference>
<dbReference type="GO" id="GO:0043565">
    <property type="term" value="F:sequence-specific DNA binding"/>
    <property type="evidence" value="ECO:0007669"/>
    <property type="project" value="InterPro"/>
</dbReference>
<keyword evidence="3" id="KW-0804">Transcription</keyword>
<keyword evidence="4" id="KW-0812">Transmembrane</keyword>
<keyword evidence="2" id="KW-0238">DNA-binding</keyword>
<evidence type="ECO:0000256" key="3">
    <source>
        <dbReference type="ARBA" id="ARBA00023163"/>
    </source>
</evidence>
<feature type="transmembrane region" description="Helical" evidence="4">
    <location>
        <begin position="224"/>
        <end position="244"/>
    </location>
</feature>
<dbReference type="GO" id="GO:0003700">
    <property type="term" value="F:DNA-binding transcription factor activity"/>
    <property type="evidence" value="ECO:0007669"/>
    <property type="project" value="InterPro"/>
</dbReference>
<organism evidence="6 7">
    <name type="scientific">Pseudoduganella lutea</name>
    <dbReference type="NCBI Taxonomy" id="321985"/>
    <lineage>
        <taxon>Bacteria</taxon>
        <taxon>Pseudomonadati</taxon>
        <taxon>Pseudomonadota</taxon>
        <taxon>Betaproteobacteria</taxon>
        <taxon>Burkholderiales</taxon>
        <taxon>Oxalobacteraceae</taxon>
        <taxon>Telluria group</taxon>
        <taxon>Pseudoduganella</taxon>
    </lineage>
</organism>
<dbReference type="RefSeq" id="WP_130188451.1">
    <property type="nucleotide sequence ID" value="NZ_CP035913.1"/>
</dbReference>
<gene>
    <name evidence="6" type="ORF">EWM63_22050</name>
</gene>
<keyword evidence="4" id="KW-1133">Transmembrane helix</keyword>
<evidence type="ECO:0000313" key="7">
    <source>
        <dbReference type="Proteomes" id="UP000290637"/>
    </source>
</evidence>
<evidence type="ECO:0000256" key="2">
    <source>
        <dbReference type="ARBA" id="ARBA00023125"/>
    </source>
</evidence>
<dbReference type="AlphaFoldDB" id="A0A4P6L1H5"/>
<dbReference type="SMART" id="SM00342">
    <property type="entry name" value="HTH_ARAC"/>
    <property type="match status" value="1"/>
</dbReference>
<keyword evidence="7" id="KW-1185">Reference proteome</keyword>
<dbReference type="InterPro" id="IPR018060">
    <property type="entry name" value="HTH_AraC"/>
</dbReference>
<dbReference type="PRINTS" id="PR00032">
    <property type="entry name" value="HTHARAC"/>
</dbReference>
<sequence>MGAFYRKTLAVLACLLAASLLLAYLCVERSYLHTPLLPARDSALPWHAGTSTDNEKAALPVSTVAIHEQRQRLRFGFRLVPATAHPFASANLLFEDRDGKPAHVDLSRYNAVSFAARCAPANTLMLSFPTFDDKVSTPGNLLSYRTPSAFFACNGQRARVEFDLSRLETPQWWFDMFKLDLSRQAYKLDRVPKIAIGTTFQSPVNIASTVDIDELVLHGRDFRYLYALFAILLPAWCGFAIWFFRQHAAALMADVRDKLQKDLPFVAYQQLSLEPHRDREKATVLRYIATHYADATMDVDKAVAATGVNRNKLNEILKAELGLTFSAYLNKLRLTEAARLLSENDALAVAEIAYAVGYANVSYFNKLFKEEYGCTPKAFRTACAD</sequence>
<accession>A0A4P6L1H5</accession>
<dbReference type="PANTHER" id="PTHR43280">
    <property type="entry name" value="ARAC-FAMILY TRANSCRIPTIONAL REGULATOR"/>
    <property type="match status" value="1"/>
</dbReference>
<reference evidence="6 7" key="1">
    <citation type="submission" date="2019-02" db="EMBL/GenBank/DDBJ databases">
        <title>Draft Genome Sequences of Six Type Strains of the Genus Massilia.</title>
        <authorList>
            <person name="Miess H."/>
            <person name="Frediansyhah A."/>
            <person name="Gross H."/>
        </authorList>
    </citation>
    <scope>NUCLEOTIDE SEQUENCE [LARGE SCALE GENOMIC DNA]</scope>
    <source>
        <strain evidence="6 7">DSM 17473</strain>
    </source>
</reference>
<evidence type="ECO:0000256" key="4">
    <source>
        <dbReference type="SAM" id="Phobius"/>
    </source>
</evidence>
<dbReference type="InterPro" id="IPR020449">
    <property type="entry name" value="Tscrpt_reg_AraC-type_HTH"/>
</dbReference>
<dbReference type="PROSITE" id="PS00041">
    <property type="entry name" value="HTH_ARAC_FAMILY_1"/>
    <property type="match status" value="1"/>
</dbReference>
<dbReference type="Proteomes" id="UP000290637">
    <property type="component" value="Chromosome"/>
</dbReference>